<dbReference type="PROSITE" id="PS50022">
    <property type="entry name" value="FA58C_3"/>
    <property type="match status" value="1"/>
</dbReference>
<dbReference type="EMBL" id="AHZU02001592">
    <property type="protein sequence ID" value="KFG30767.1"/>
    <property type="molecule type" value="Genomic_DNA"/>
</dbReference>
<evidence type="ECO:0000313" key="4">
    <source>
        <dbReference type="Proteomes" id="UP000028837"/>
    </source>
</evidence>
<dbReference type="Pfam" id="PF00754">
    <property type="entry name" value="F5_F8_type_C"/>
    <property type="match status" value="1"/>
</dbReference>
<dbReference type="Gene3D" id="2.60.120.560">
    <property type="entry name" value="Exo-inulinase, domain 1"/>
    <property type="match status" value="2"/>
</dbReference>
<dbReference type="Gene3D" id="2.60.120.1000">
    <property type="match status" value="1"/>
</dbReference>
<dbReference type="InterPro" id="IPR035992">
    <property type="entry name" value="Ricin_B-like_lectins"/>
</dbReference>
<dbReference type="Gene3D" id="2.80.10.50">
    <property type="match status" value="1"/>
</dbReference>
<reference evidence="3 4" key="1">
    <citation type="submission" date="2014-02" db="EMBL/GenBank/DDBJ databases">
        <authorList>
            <person name="Sibley D."/>
            <person name="Venepally P."/>
            <person name="Karamycheva S."/>
            <person name="Hadjithomas M."/>
            <person name="Khan A."/>
            <person name="Brunk B."/>
            <person name="Roos D."/>
            <person name="Caler E."/>
            <person name="Lorenzi H."/>
        </authorList>
    </citation>
    <scope>NUCLEOTIDE SEQUENCE [LARGE SCALE GENOMIC DNA]</scope>
    <source>
        <strain evidence="3 4">GAB2-2007-GAL-DOM2</strain>
    </source>
</reference>
<dbReference type="SUPFAM" id="SSF50370">
    <property type="entry name" value="Ricin B-like lectins"/>
    <property type="match status" value="1"/>
</dbReference>
<dbReference type="Gene3D" id="2.60.120.260">
    <property type="entry name" value="Galactose-binding domain-like"/>
    <property type="match status" value="1"/>
</dbReference>
<feature type="domain" description="LCCL" evidence="2">
    <location>
        <begin position="647"/>
        <end position="733"/>
    </location>
</feature>
<dbReference type="InterPro" id="IPR036056">
    <property type="entry name" value="Fibrinogen-like_C"/>
</dbReference>
<evidence type="ECO:0000259" key="2">
    <source>
        <dbReference type="PROSITE" id="PS50820"/>
    </source>
</evidence>
<dbReference type="PANTHER" id="PTHR31331:SF1">
    <property type="entry name" value="CYSTEINE RICH SECRETORY PROTEIN LCCL DOMAIN CONTAINING 2"/>
    <property type="match status" value="1"/>
</dbReference>
<sequence>MLFDHPHTAKIVTISMRKAIHDFFGINEVVPLSAGEPLAMLVSGITNEDGEMCLQVEGGLYNQDGAAVTLDSCASAFAAGDGRELWRTNANQQFIAARSKPPKCLTLQDGNTADGGSVVLVDCLLALEEADGRSSWTVEPNSQFRLQKSGYFCLTQKDIHGNQAGVGDIAKSFNAAATCSSVADSKHMPMNAVDGDPTTYWASEAFGDANPHPVDFSVNLGKPARVSGVRIDWEYPAQAYRIDGSLDGTAFSELASNMANPSNSTLEVFAGSEAQFLRIALLQPHSKNGKVGDKYFYGIRDVEVLANRLQTVVGDCREAANSNDARDKYFVESTSTFDPAFADKISSIDDDVLDRTEALDKKTNELRNVLPHAKACLSEKQEYEGRIVKSAAESASIVGQHDQFTEMQTSNQPIHMELSPGNISMRIHTRNVPTFGLGDSASYPAEDCYAVKSQDPSAASGFYWVLPRCAPEPLRVYCDMKTATSMYFWHGTPGAKPGGNINDKVNSLASLRLRCAEVGLEPLVLRSADHLQAIKDATELIGYGDSGVIPLAYDYGCLNGHCTGSFRDLYSGSTDLTALLMSQSSLSTELGRMTPAAGVGLAGKNTSYFDMDLSDIAAVVCSTNAMEGEDVLPHVDIPCDATAEEHEAFRGIINTNVVVECPPGCEEHSTLPVYGSGGVYSDSSSVCRAAIHAGVIKSGGVVNISLESPRESYEGSTRNGIKSAALNTPNNVELVDLVMGEALRGELPSRSRGVAFRSIRVGPVAKDCPIEEFAAPASSFLELTSSSNLESTAEASETPNEKQENVMLDPSVALVIRQMLQQMDAIHGVDPATVFAAQSQAAEAVREIKKYLKSAEVLQRKQAARTEELYLAGEDLMTKILAEAGRYFNGLEELYVELERAEEQRLEEAGFSSFELNYETMPFSQTFAVYDTLRVKNGPSSWGYSEDTVAGHRNMIVQTSAIIGSHDGDGTFAMLKGHRFFDFIAQADLYAVGSGSIGVSFRMRDPNNMFLFEANRERGYKRLIRIDSGDAVIIAQRDDGGYEGGTWYRVRIETTHGYIKVCFGDANGSLQNIFYVLDERFLSGSIGLYSSGMDGGVFFDNVRIKAKTCSHISREAPPLPPRCARFIEMYLERPEALYEVPVLDGGDTKPLWQYKAHVAGRRRVLQPQGLVVEDSSPSMVVLKSPKLCKDGNYSFDFYHACPDGTVGAIFRFHSPDRYHSVQVTGSQINLSRTENGVKKTLASKAITPHTGQWNRVELQFHGPDVVVLLSAGNGHQEALKAKLPDEGDHGQVGLLSAHCDHHAFDRLSLSPPETIEEATNVAESRNKKSWGVCPESVHLLQRRDACEAMAPKKSGAQIECISKFCDQCCQYHTALVGDGEKDICLVECLKNEKTAERLQTNFIGKLKQCTDVNGDAFSHCTTEDPTCALEACHFCCTTSEGAEDVKGVPKALVNGLNAAETEECKFQCNRAFS</sequence>
<dbReference type="InterPro" id="IPR004043">
    <property type="entry name" value="LCCL"/>
</dbReference>
<dbReference type="VEuPathDB" id="ToxoDB:TGDOM2_264070"/>
<dbReference type="InterPro" id="IPR051957">
    <property type="entry name" value="CRISP-LCCL_domain"/>
</dbReference>
<gene>
    <name evidence="3" type="ORF">TGDOM2_264070</name>
</gene>
<dbReference type="PROSITE" id="PS50820">
    <property type="entry name" value="LCCL"/>
    <property type="match status" value="1"/>
</dbReference>
<dbReference type="InterPro" id="IPR008979">
    <property type="entry name" value="Galactose-bd-like_sf"/>
</dbReference>
<dbReference type="SUPFAM" id="SSF56496">
    <property type="entry name" value="Fibrinogen C-terminal domain-like"/>
    <property type="match status" value="1"/>
</dbReference>
<organism evidence="3 4">
    <name type="scientific">Toxoplasma gondii GAB2-2007-GAL-DOM2</name>
    <dbReference type="NCBI Taxonomy" id="1130820"/>
    <lineage>
        <taxon>Eukaryota</taxon>
        <taxon>Sar</taxon>
        <taxon>Alveolata</taxon>
        <taxon>Apicomplexa</taxon>
        <taxon>Conoidasida</taxon>
        <taxon>Coccidia</taxon>
        <taxon>Eucoccidiorida</taxon>
        <taxon>Eimeriorina</taxon>
        <taxon>Sarcocystidae</taxon>
        <taxon>Toxoplasma</taxon>
    </lineage>
</organism>
<protein>
    <submittedName>
        <fullName evidence="3">F5/8 type C domain-containing protein</fullName>
    </submittedName>
</protein>
<accession>A0A086JF49</accession>
<evidence type="ECO:0000259" key="1">
    <source>
        <dbReference type="PROSITE" id="PS50022"/>
    </source>
</evidence>
<dbReference type="SUPFAM" id="SSF69848">
    <property type="entry name" value="LCCL domain"/>
    <property type="match status" value="1"/>
</dbReference>
<dbReference type="PANTHER" id="PTHR31331">
    <property type="entry name" value="LCCL DOMAIN PROTEIN (AFU_ORTHOLOGUE AFUA_5G08630)"/>
    <property type="match status" value="1"/>
</dbReference>
<name>A0A086JF49_TOXGO</name>
<dbReference type="OrthoDB" id="414826at2759"/>
<dbReference type="InterPro" id="IPR000421">
    <property type="entry name" value="FA58C"/>
</dbReference>
<dbReference type="Gene3D" id="2.170.130.20">
    <property type="entry name" value="LCCL-like domain"/>
    <property type="match status" value="1"/>
</dbReference>
<dbReference type="Pfam" id="PF03815">
    <property type="entry name" value="LCCL"/>
    <property type="match status" value="1"/>
</dbReference>
<evidence type="ECO:0000313" key="3">
    <source>
        <dbReference type="EMBL" id="KFG30767.1"/>
    </source>
</evidence>
<dbReference type="PROSITE" id="PS50231">
    <property type="entry name" value="RICIN_B_LECTIN"/>
    <property type="match status" value="1"/>
</dbReference>
<dbReference type="InterPro" id="IPR036609">
    <property type="entry name" value="LCCL_sf"/>
</dbReference>
<dbReference type="CDD" id="cd00161">
    <property type="entry name" value="beta-trefoil_Ricin-like"/>
    <property type="match status" value="1"/>
</dbReference>
<proteinExistence type="predicted"/>
<feature type="domain" description="F5/8 type C" evidence="1">
    <location>
        <begin position="153"/>
        <end position="279"/>
    </location>
</feature>
<comment type="caution">
    <text evidence="3">The sequence shown here is derived from an EMBL/GenBank/DDBJ whole genome shotgun (WGS) entry which is preliminary data.</text>
</comment>
<dbReference type="SMART" id="SM00603">
    <property type="entry name" value="LCCL"/>
    <property type="match status" value="1"/>
</dbReference>
<dbReference type="Proteomes" id="UP000028837">
    <property type="component" value="Unassembled WGS sequence"/>
</dbReference>
<dbReference type="NCBIfam" id="NF040941">
    <property type="entry name" value="GGGWT_bact"/>
    <property type="match status" value="1"/>
</dbReference>
<dbReference type="SUPFAM" id="SSF49785">
    <property type="entry name" value="Galactose-binding domain-like"/>
    <property type="match status" value="1"/>
</dbReference>